<gene>
    <name evidence="2" type="ORF">GO816_07075</name>
</gene>
<name>A0A6I4I6U0_9SPHI</name>
<evidence type="ECO:0000256" key="1">
    <source>
        <dbReference type="SAM" id="SignalP"/>
    </source>
</evidence>
<proteinExistence type="predicted"/>
<dbReference type="OrthoDB" id="668980at2"/>
<keyword evidence="3" id="KW-1185">Reference proteome</keyword>
<dbReference type="EMBL" id="WQLA01000002">
    <property type="protein sequence ID" value="MVN90880.1"/>
    <property type="molecule type" value="Genomic_DNA"/>
</dbReference>
<dbReference type="Proteomes" id="UP000434850">
    <property type="component" value="Unassembled WGS sequence"/>
</dbReference>
<protein>
    <recommendedName>
        <fullName evidence="4">Outer membrane protein beta-barrel domain-containing protein</fullName>
    </recommendedName>
</protein>
<accession>A0A6I4I6U0</accession>
<sequence>MKKVLLGLALAAGISANSFAQSGSSENKGGFSIGIEAGLPVGDAADFYSAVLGASLKYEHPVAESTFITGSAGYNAFLTKSRYKDLGFESTSGAIPVKGGIKQMFGSGFFGEAQLGAAFSTSSGGGTAFIYAPGLGYNFSPSVDAGVRYEAWSNNGTTSQVGLRIGFKF</sequence>
<evidence type="ECO:0008006" key="4">
    <source>
        <dbReference type="Google" id="ProtNLM"/>
    </source>
</evidence>
<comment type="caution">
    <text evidence="2">The sequence shown here is derived from an EMBL/GenBank/DDBJ whole genome shotgun (WGS) entry which is preliminary data.</text>
</comment>
<dbReference type="RefSeq" id="WP_157540647.1">
    <property type="nucleotide sequence ID" value="NZ_WQLA01000002.1"/>
</dbReference>
<reference evidence="2 3" key="1">
    <citation type="submission" date="2019-12" db="EMBL/GenBank/DDBJ databases">
        <title>Mucilaginibacter sp. HME9299 genome sequencing and assembly.</title>
        <authorList>
            <person name="Kang H."/>
            <person name="Kim H."/>
            <person name="Joh K."/>
        </authorList>
    </citation>
    <scope>NUCLEOTIDE SEQUENCE [LARGE SCALE GENOMIC DNA]</scope>
    <source>
        <strain evidence="2 3">HME9299</strain>
    </source>
</reference>
<evidence type="ECO:0000313" key="2">
    <source>
        <dbReference type="EMBL" id="MVN90880.1"/>
    </source>
</evidence>
<keyword evidence="1" id="KW-0732">Signal</keyword>
<feature type="signal peptide" evidence="1">
    <location>
        <begin position="1"/>
        <end position="20"/>
    </location>
</feature>
<feature type="chain" id="PRO_5026043630" description="Outer membrane protein beta-barrel domain-containing protein" evidence="1">
    <location>
        <begin position="21"/>
        <end position="169"/>
    </location>
</feature>
<organism evidence="2 3">
    <name type="scientific">Mucilaginibacter aquatilis</name>
    <dbReference type="NCBI Taxonomy" id="1517760"/>
    <lineage>
        <taxon>Bacteria</taxon>
        <taxon>Pseudomonadati</taxon>
        <taxon>Bacteroidota</taxon>
        <taxon>Sphingobacteriia</taxon>
        <taxon>Sphingobacteriales</taxon>
        <taxon>Sphingobacteriaceae</taxon>
        <taxon>Mucilaginibacter</taxon>
    </lineage>
</organism>
<evidence type="ECO:0000313" key="3">
    <source>
        <dbReference type="Proteomes" id="UP000434850"/>
    </source>
</evidence>
<dbReference type="AlphaFoldDB" id="A0A6I4I6U0"/>
<dbReference type="SUPFAM" id="SSF56925">
    <property type="entry name" value="OMPA-like"/>
    <property type="match status" value="1"/>
</dbReference>
<dbReference type="InterPro" id="IPR011250">
    <property type="entry name" value="OMP/PagP_B-barrel"/>
</dbReference>